<dbReference type="InterPro" id="IPR012337">
    <property type="entry name" value="RNaseH-like_sf"/>
</dbReference>
<dbReference type="PROSITE" id="PS50088">
    <property type="entry name" value="ANK_REPEAT"/>
    <property type="match status" value="3"/>
</dbReference>
<evidence type="ECO:0000256" key="4">
    <source>
        <dbReference type="SAM" id="MobiDB-lite"/>
    </source>
</evidence>
<feature type="domain" description="RNase H type-1" evidence="5">
    <location>
        <begin position="490"/>
        <end position="593"/>
    </location>
</feature>
<dbReference type="GO" id="GO:0005886">
    <property type="term" value="C:plasma membrane"/>
    <property type="evidence" value="ECO:0007669"/>
    <property type="project" value="TreeGrafter"/>
</dbReference>
<feature type="repeat" description="ANK" evidence="3">
    <location>
        <begin position="279"/>
        <end position="311"/>
    </location>
</feature>
<evidence type="ECO:0000313" key="6">
    <source>
        <dbReference type="EMBL" id="KAK0604585.1"/>
    </source>
</evidence>
<feature type="compositionally biased region" description="Polar residues" evidence="4">
    <location>
        <begin position="25"/>
        <end position="42"/>
    </location>
</feature>
<dbReference type="Pfam" id="PF12796">
    <property type="entry name" value="Ank_2"/>
    <property type="match status" value="3"/>
</dbReference>
<dbReference type="PROSITE" id="PS50297">
    <property type="entry name" value="ANK_REP_REGION"/>
    <property type="match status" value="3"/>
</dbReference>
<evidence type="ECO:0000256" key="1">
    <source>
        <dbReference type="ARBA" id="ARBA00022737"/>
    </source>
</evidence>
<feature type="repeat" description="ANK" evidence="3">
    <location>
        <begin position="122"/>
        <end position="145"/>
    </location>
</feature>
<reference evidence="6" key="1">
    <citation type="journal article" date="2022" name="Plant J.">
        <title>Strategies of tolerance reflected in two North American maple genomes.</title>
        <authorList>
            <person name="McEvoy S.L."/>
            <person name="Sezen U.U."/>
            <person name="Trouern-Trend A."/>
            <person name="McMahon S.M."/>
            <person name="Schaberg P.G."/>
            <person name="Yang J."/>
            <person name="Wegrzyn J.L."/>
            <person name="Swenson N.G."/>
        </authorList>
    </citation>
    <scope>NUCLEOTIDE SEQUENCE</scope>
    <source>
        <strain evidence="6">NS2018</strain>
    </source>
</reference>
<feature type="repeat" description="ANK" evidence="3">
    <location>
        <begin position="313"/>
        <end position="336"/>
    </location>
</feature>
<protein>
    <recommendedName>
        <fullName evidence="5">RNase H type-1 domain-containing protein</fullName>
    </recommendedName>
</protein>
<accession>A0AA39W6H9</accession>
<evidence type="ECO:0000256" key="3">
    <source>
        <dbReference type="PROSITE-ProRule" id="PRU00023"/>
    </source>
</evidence>
<dbReference type="PANTHER" id="PTHR24186">
    <property type="entry name" value="PROTEIN PHOSPHATASE 1 REGULATORY SUBUNIT"/>
    <property type="match status" value="1"/>
</dbReference>
<proteinExistence type="predicted"/>
<dbReference type="Gene3D" id="1.25.40.20">
    <property type="entry name" value="Ankyrin repeat-containing domain"/>
    <property type="match status" value="3"/>
</dbReference>
<dbReference type="EMBL" id="JAUESC010000002">
    <property type="protein sequence ID" value="KAK0604585.1"/>
    <property type="molecule type" value="Genomic_DNA"/>
</dbReference>
<dbReference type="GO" id="GO:0004523">
    <property type="term" value="F:RNA-DNA hybrid ribonuclease activity"/>
    <property type="evidence" value="ECO:0007669"/>
    <property type="project" value="InterPro"/>
</dbReference>
<feature type="compositionally biased region" description="Basic residues" evidence="4">
    <location>
        <begin position="644"/>
        <end position="657"/>
    </location>
</feature>
<evidence type="ECO:0000313" key="7">
    <source>
        <dbReference type="Proteomes" id="UP001168877"/>
    </source>
</evidence>
<dbReference type="InterPro" id="IPR036770">
    <property type="entry name" value="Ankyrin_rpt-contain_sf"/>
</dbReference>
<evidence type="ECO:0000259" key="5">
    <source>
        <dbReference type="Pfam" id="PF13456"/>
    </source>
</evidence>
<feature type="region of interest" description="Disordered" evidence="4">
    <location>
        <begin position="643"/>
        <end position="695"/>
    </location>
</feature>
<evidence type="ECO:0000256" key="2">
    <source>
        <dbReference type="ARBA" id="ARBA00023043"/>
    </source>
</evidence>
<dbReference type="SUPFAM" id="SSF48403">
    <property type="entry name" value="Ankyrin repeat"/>
    <property type="match status" value="2"/>
</dbReference>
<dbReference type="GO" id="GO:0003676">
    <property type="term" value="F:nucleic acid binding"/>
    <property type="evidence" value="ECO:0007669"/>
    <property type="project" value="InterPro"/>
</dbReference>
<dbReference type="InterPro" id="IPR002110">
    <property type="entry name" value="Ankyrin_rpt"/>
</dbReference>
<dbReference type="SMART" id="SM00248">
    <property type="entry name" value="ANK"/>
    <property type="match status" value="9"/>
</dbReference>
<dbReference type="Proteomes" id="UP001168877">
    <property type="component" value="Unassembled WGS sequence"/>
</dbReference>
<feature type="region of interest" description="Disordered" evidence="4">
    <location>
        <begin position="1"/>
        <end position="42"/>
    </location>
</feature>
<dbReference type="SUPFAM" id="SSF53098">
    <property type="entry name" value="Ribonuclease H-like"/>
    <property type="match status" value="1"/>
</dbReference>
<name>A0AA39W6H9_ACESA</name>
<dbReference type="CDD" id="cd09279">
    <property type="entry name" value="RNase_HI_like"/>
    <property type="match status" value="1"/>
</dbReference>
<comment type="caution">
    <text evidence="6">The sequence shown here is derived from an EMBL/GenBank/DDBJ whole genome shotgun (WGS) entry which is preliminary data.</text>
</comment>
<sequence>MKEATEANISDAVSSKIEKPDAGSKSYNNKGETTASSSSNNQEIRNFELMDSLYSAAADGDISKFEDHSNCLDQILTPNSNTILHIHITALRKPRSRISQNIPFVRYILEKCPQLLWKVNKKGETLLHVAARHGHADVVVYLLKKCETAPYHNDHHDQELGITVTATRRMLQTTSHEAKDTALHEAVRYNHLKVVQLLTKEDPSLPYDANSAGETPLYLAAEREYEEILKEILSTCDSPADHGPYSRTALHTALICHNKGITTLLVDNRKVNKSKQDEQGRTPLHLATYLGDIVIAKKLINEDKSTAYKADNEGKTPLHVAAGLGRVDIMRELISRCPGCCELVDNRGWNVLHFALTSKNKKAVQLILRYPSLGNLINEKDEKGNTPFLKAASMNFIITNPKVDLLVFNNDNHNAADLFNPRDFRSKFLNFISWSPIIRRIKRCRRIILEDDDDEEGRENKRDPVSSKSNTGLGQNQLVAATLIATVAFTSGIVLVDPEGVETSHCIRFEFRATNNEAEYEALLTGLTVTRELGAQFLSIKSDSQLIVKQVAGTYQAKGDNMSAYLEKVQQAIKAFQMIKMEQIPRGANHRADDDQRSAVPGWLIALGDNEQAFTNFLWGTYIFSMTLFWLDCSTEKKLSRLRGEKKKAAKRMGKRKLKEEDEEVEEINEEEEDNEEEHNEAKRKAKIKESKWRM</sequence>
<dbReference type="InterPro" id="IPR036397">
    <property type="entry name" value="RNaseH_sf"/>
</dbReference>
<gene>
    <name evidence="6" type="ORF">LWI29_017188</name>
</gene>
<dbReference type="PANTHER" id="PTHR24186:SF36">
    <property type="entry name" value="SERINE_THREONINE-PROTEIN PHOSPHATASE 6 REGULATORY ANKYRIN REPEAT SUBUNIT A-LIKE"/>
    <property type="match status" value="1"/>
</dbReference>
<keyword evidence="2 3" id="KW-0040">ANK repeat</keyword>
<keyword evidence="7" id="KW-1185">Reference proteome</keyword>
<reference evidence="6" key="2">
    <citation type="submission" date="2023-06" db="EMBL/GenBank/DDBJ databases">
        <authorList>
            <person name="Swenson N.G."/>
            <person name="Wegrzyn J.L."/>
            <person name="Mcevoy S.L."/>
        </authorList>
    </citation>
    <scope>NUCLEOTIDE SEQUENCE</scope>
    <source>
        <strain evidence="6">NS2018</strain>
        <tissue evidence="6">Leaf</tissue>
    </source>
</reference>
<dbReference type="InterPro" id="IPR002156">
    <property type="entry name" value="RNaseH_domain"/>
</dbReference>
<dbReference type="Pfam" id="PF13456">
    <property type="entry name" value="RVT_3"/>
    <property type="match status" value="1"/>
</dbReference>
<dbReference type="AlphaFoldDB" id="A0AA39W6H9"/>
<dbReference type="Gene3D" id="3.30.420.10">
    <property type="entry name" value="Ribonuclease H-like superfamily/Ribonuclease H"/>
    <property type="match status" value="1"/>
</dbReference>
<feature type="compositionally biased region" description="Basic and acidic residues" evidence="4">
    <location>
        <begin position="680"/>
        <end position="695"/>
    </location>
</feature>
<feature type="compositionally biased region" description="Acidic residues" evidence="4">
    <location>
        <begin position="661"/>
        <end position="679"/>
    </location>
</feature>
<organism evidence="6 7">
    <name type="scientific">Acer saccharum</name>
    <name type="common">Sugar maple</name>
    <dbReference type="NCBI Taxonomy" id="4024"/>
    <lineage>
        <taxon>Eukaryota</taxon>
        <taxon>Viridiplantae</taxon>
        <taxon>Streptophyta</taxon>
        <taxon>Embryophyta</taxon>
        <taxon>Tracheophyta</taxon>
        <taxon>Spermatophyta</taxon>
        <taxon>Magnoliopsida</taxon>
        <taxon>eudicotyledons</taxon>
        <taxon>Gunneridae</taxon>
        <taxon>Pentapetalae</taxon>
        <taxon>rosids</taxon>
        <taxon>malvids</taxon>
        <taxon>Sapindales</taxon>
        <taxon>Sapindaceae</taxon>
        <taxon>Hippocastanoideae</taxon>
        <taxon>Acereae</taxon>
        <taxon>Acer</taxon>
    </lineage>
</organism>
<keyword evidence="1" id="KW-0677">Repeat</keyword>